<evidence type="ECO:0000256" key="1">
    <source>
        <dbReference type="SAM" id="Phobius"/>
    </source>
</evidence>
<dbReference type="EMBL" id="CAMAPB010000045">
    <property type="protein sequence ID" value="CAH9062836.1"/>
    <property type="molecule type" value="Genomic_DNA"/>
</dbReference>
<accession>A0A9W4R203</accession>
<dbReference type="Proteomes" id="UP001152447">
    <property type="component" value="Unassembled WGS sequence"/>
</dbReference>
<evidence type="ECO:0008006" key="4">
    <source>
        <dbReference type="Google" id="ProtNLM"/>
    </source>
</evidence>
<organism evidence="2 3">
    <name type="scientific">Pseudoalteromonas haloplanktis</name>
    <name type="common">Alteromonas haloplanktis</name>
    <dbReference type="NCBI Taxonomy" id="228"/>
    <lineage>
        <taxon>Bacteria</taxon>
        <taxon>Pseudomonadati</taxon>
        <taxon>Pseudomonadota</taxon>
        <taxon>Gammaproteobacteria</taxon>
        <taxon>Alteromonadales</taxon>
        <taxon>Pseudoalteromonadaceae</taxon>
        <taxon>Pseudoalteromonas</taxon>
    </lineage>
</organism>
<keyword evidence="1" id="KW-0812">Transmembrane</keyword>
<dbReference type="AlphaFoldDB" id="A0A9W4R203"/>
<gene>
    <name evidence="2" type="ORF">PSEHALCIP103_02790</name>
</gene>
<evidence type="ECO:0000313" key="3">
    <source>
        <dbReference type="Proteomes" id="UP001152447"/>
    </source>
</evidence>
<keyword evidence="1" id="KW-1133">Transmembrane helix</keyword>
<dbReference type="RefSeq" id="WP_076922796.1">
    <property type="nucleotide sequence ID" value="NZ_CAMAPB010000045.1"/>
</dbReference>
<sequence>MKKLLMQISGTVFILLGLLFAVVPGPSLIFFIAGLLCFSMYCPKARGYLAWCQKALTRSCAYLDKKLAKHTF</sequence>
<protein>
    <recommendedName>
        <fullName evidence="4">Transmembrane protein (PGPGW)</fullName>
    </recommendedName>
</protein>
<name>A0A9W4R203_PSEHA</name>
<comment type="caution">
    <text evidence="2">The sequence shown here is derived from an EMBL/GenBank/DDBJ whole genome shotgun (WGS) entry which is preliminary data.</text>
</comment>
<reference evidence="2" key="1">
    <citation type="submission" date="2022-07" db="EMBL/GenBank/DDBJ databases">
        <authorList>
            <person name="Criscuolo A."/>
        </authorList>
    </citation>
    <scope>NUCLEOTIDE SEQUENCE</scope>
    <source>
        <strain evidence="2">CIP103197</strain>
    </source>
</reference>
<dbReference type="Pfam" id="PF09656">
    <property type="entry name" value="PGPGW"/>
    <property type="match status" value="1"/>
</dbReference>
<feature type="transmembrane region" description="Helical" evidence="1">
    <location>
        <begin position="12"/>
        <end position="41"/>
    </location>
</feature>
<keyword evidence="1" id="KW-0472">Membrane</keyword>
<evidence type="ECO:0000313" key="2">
    <source>
        <dbReference type="EMBL" id="CAH9062836.1"/>
    </source>
</evidence>
<proteinExistence type="predicted"/>
<dbReference type="InterPro" id="IPR019099">
    <property type="entry name" value="Uncharacterised_PGPGW_TM"/>
</dbReference>
<keyword evidence="3" id="KW-1185">Reference proteome</keyword>